<evidence type="ECO:0000256" key="6">
    <source>
        <dbReference type="ARBA" id="ARBA00022839"/>
    </source>
</evidence>
<dbReference type="InterPro" id="IPR004476">
    <property type="entry name" value="RNase_II/RNase_R"/>
</dbReference>
<dbReference type="EMBL" id="CP047593">
    <property type="protein sequence ID" value="QHI68640.1"/>
    <property type="molecule type" value="Genomic_DNA"/>
</dbReference>
<dbReference type="InterPro" id="IPR003029">
    <property type="entry name" value="S1_domain"/>
</dbReference>
<evidence type="ECO:0000313" key="12">
    <source>
        <dbReference type="Proteomes" id="UP000464954"/>
    </source>
</evidence>
<dbReference type="PANTHER" id="PTHR23355">
    <property type="entry name" value="RIBONUCLEASE"/>
    <property type="match status" value="1"/>
</dbReference>
<dbReference type="SMART" id="SM00316">
    <property type="entry name" value="S1"/>
    <property type="match status" value="1"/>
</dbReference>
<dbReference type="InterPro" id="IPR013223">
    <property type="entry name" value="RNase_B_OB_dom"/>
</dbReference>
<dbReference type="InterPro" id="IPR022966">
    <property type="entry name" value="RNase_II/R_CS"/>
</dbReference>
<comment type="subcellular location">
    <subcellularLocation>
        <location evidence="2 8">Cytoplasm</location>
    </subcellularLocation>
</comment>
<keyword evidence="7 8" id="KW-0694">RNA-binding</keyword>
<dbReference type="Gene3D" id="2.40.50.140">
    <property type="entry name" value="Nucleic acid-binding proteins"/>
    <property type="match status" value="2"/>
</dbReference>
<protein>
    <recommendedName>
        <fullName evidence="8">Ribonuclease R</fullName>
        <shortName evidence="8">RNase R</shortName>
        <ecNumber evidence="8">3.1.13.1</ecNumber>
    </recommendedName>
</protein>
<feature type="compositionally biased region" description="Basic residues" evidence="9">
    <location>
        <begin position="721"/>
        <end position="735"/>
    </location>
</feature>
<keyword evidence="6 8" id="KW-0269">Exonuclease</keyword>
<dbReference type="EC" id="3.1.13.1" evidence="8"/>
<dbReference type="AlphaFoldDB" id="A0A6P1M223"/>
<dbReference type="KEGG" id="taer:GT409_03995"/>
<dbReference type="Pfam" id="PF08206">
    <property type="entry name" value="OB_RNB"/>
    <property type="match status" value="1"/>
</dbReference>
<accession>A0A6P1M223</accession>
<keyword evidence="4 8" id="KW-0540">Nuclease</keyword>
<keyword evidence="5 8" id="KW-0378">Hydrolase</keyword>
<evidence type="ECO:0000256" key="9">
    <source>
        <dbReference type="SAM" id="MobiDB-lite"/>
    </source>
</evidence>
<dbReference type="InterPro" id="IPR012340">
    <property type="entry name" value="NA-bd_OB-fold"/>
</dbReference>
<name>A0A6P1M223_9BACT</name>
<comment type="catalytic activity">
    <reaction evidence="1 8">
        <text>Exonucleolytic cleavage in the 3'- to 5'-direction to yield nucleoside 5'-phosphates.</text>
        <dbReference type="EC" id="3.1.13.1"/>
    </reaction>
</comment>
<organism evidence="11 12">
    <name type="scientific">Tichowtungia aerotolerans</name>
    <dbReference type="NCBI Taxonomy" id="2697043"/>
    <lineage>
        <taxon>Bacteria</taxon>
        <taxon>Pseudomonadati</taxon>
        <taxon>Kiritimatiellota</taxon>
        <taxon>Tichowtungiia</taxon>
        <taxon>Tichowtungiales</taxon>
        <taxon>Tichowtungiaceae</taxon>
        <taxon>Tichowtungia</taxon>
    </lineage>
</organism>
<dbReference type="HAMAP" id="MF_01895">
    <property type="entry name" value="RNase_R"/>
    <property type="match status" value="1"/>
</dbReference>
<evidence type="ECO:0000256" key="2">
    <source>
        <dbReference type="ARBA" id="ARBA00004496"/>
    </source>
</evidence>
<dbReference type="SUPFAM" id="SSF50249">
    <property type="entry name" value="Nucleic acid-binding proteins"/>
    <property type="match status" value="4"/>
</dbReference>
<evidence type="ECO:0000256" key="8">
    <source>
        <dbReference type="HAMAP-Rule" id="MF_01895"/>
    </source>
</evidence>
<dbReference type="GO" id="GO:0005829">
    <property type="term" value="C:cytosol"/>
    <property type="evidence" value="ECO:0007669"/>
    <property type="project" value="TreeGrafter"/>
</dbReference>
<comment type="similarity">
    <text evidence="8">Belongs to the RNR ribonuclease family. RNase R subfamily.</text>
</comment>
<dbReference type="InterPro" id="IPR050180">
    <property type="entry name" value="RNR_Ribonuclease"/>
</dbReference>
<dbReference type="PROSITE" id="PS01175">
    <property type="entry name" value="RIBONUCLEASE_II"/>
    <property type="match status" value="1"/>
</dbReference>
<keyword evidence="3 8" id="KW-0963">Cytoplasm</keyword>
<dbReference type="InterPro" id="IPR001900">
    <property type="entry name" value="RNase_II/R"/>
</dbReference>
<reference evidence="11 12" key="1">
    <citation type="submission" date="2020-01" db="EMBL/GenBank/DDBJ databases">
        <title>Ponticoccus aerotolerans gen. nov., sp. nov., an anaerobic bacterium and proposal of Ponticoccusceae fam. nov., Ponticoccusles ord. nov. and Ponticoccuse classis nov. in the phylum Kiritimatiellaeota.</title>
        <authorList>
            <person name="Zhou L.Y."/>
            <person name="Du Z.J."/>
        </authorList>
    </citation>
    <scope>NUCLEOTIDE SEQUENCE [LARGE SCALE GENOMIC DNA]</scope>
    <source>
        <strain evidence="11 12">S-5007</strain>
    </source>
</reference>
<evidence type="ECO:0000313" key="11">
    <source>
        <dbReference type="EMBL" id="QHI68640.1"/>
    </source>
</evidence>
<sequence>MKQPSSKKAGLQERILKHMSNPKYRPLSRPDLAKAMRIHSKERNQLRQALINLETAGKVVSLRKNRWALPETRDTIAGIVRVTDKGFGIFTPDCGKEEFYIAKDDLKCALHEDRVSIERLPAKKPPRGRPAFRNPEGRVVSVLERKAQEVVGLLKRTPYYAYVIPDNLRLGHDVRVADVEKELGEIPDDHKVVIRLNEWDDPFKPLSGTVIEDIGHSDDPNVEMQCILRAHGFRQNFSEEVLAEAEKMPHELRPEDYEGRTDLRERLTFTIDPETARDFDDAISLEKVSNGWKLSVHIADVAHFVPKNSAIDKEALHRGNSIYLVDRVVMMIPPELTTKICSLNPNVDRLAHTVEMTITENGQMVAAQTCRSIIHSDARLNYDQVQALFDGETDDQIPASVVEALKALRPLIRTIRKLRTDDDGSLELDTPQIKCILGKDGKVASIEKGEAKEAYQLIEECMLLANVAVARKLKEAQWPAIHRIHEEPDAEMWAQMGAELQALGIDALPATRADINAVLEKVAGHPMEYSANMAILTNLKRAGYSAEPAGHFGLAFDDYVHFTSPIRRYPDLVVHRLLTALEQNGKQPYRSNDIEAIAAQCTRTETEADAAEKESIALRRAEYYRDLLYKGETGPYTACVIKVLGKGLLIELEDTLQRGLVAFSSITDDRYELNASKTKATGTRWGKSFQIGDEIEVDLVKVDVQRNFVDFHLTGQEQFSAKKKGKPQRRKKGKKQTVAFNGNAKYGKKPKKRRNRK</sequence>
<dbReference type="NCBIfam" id="TIGR02063">
    <property type="entry name" value="RNase_R"/>
    <property type="match status" value="1"/>
</dbReference>
<dbReference type="Pfam" id="PF17876">
    <property type="entry name" value="CSD2"/>
    <property type="match status" value="1"/>
</dbReference>
<dbReference type="GO" id="GO:0008859">
    <property type="term" value="F:exoribonuclease II activity"/>
    <property type="evidence" value="ECO:0007669"/>
    <property type="project" value="UniProtKB-UniRule"/>
</dbReference>
<keyword evidence="12" id="KW-1185">Reference proteome</keyword>
<dbReference type="InterPro" id="IPR040476">
    <property type="entry name" value="CSD2"/>
</dbReference>
<dbReference type="Proteomes" id="UP000464954">
    <property type="component" value="Chromosome"/>
</dbReference>
<dbReference type="PANTHER" id="PTHR23355:SF9">
    <property type="entry name" value="DIS3-LIKE EXONUCLEASE 2"/>
    <property type="match status" value="1"/>
</dbReference>
<dbReference type="InterPro" id="IPR011805">
    <property type="entry name" value="RNase_R"/>
</dbReference>
<feature type="region of interest" description="Disordered" evidence="9">
    <location>
        <begin position="719"/>
        <end position="757"/>
    </location>
</feature>
<evidence type="ECO:0000256" key="3">
    <source>
        <dbReference type="ARBA" id="ARBA00022490"/>
    </source>
</evidence>
<evidence type="ECO:0000256" key="1">
    <source>
        <dbReference type="ARBA" id="ARBA00001849"/>
    </source>
</evidence>
<proteinExistence type="inferred from homology"/>
<dbReference type="SMART" id="SM00955">
    <property type="entry name" value="RNB"/>
    <property type="match status" value="1"/>
</dbReference>
<dbReference type="PROSITE" id="PS50126">
    <property type="entry name" value="S1"/>
    <property type="match status" value="1"/>
</dbReference>
<feature type="compositionally biased region" description="Basic residues" evidence="9">
    <location>
        <begin position="746"/>
        <end position="757"/>
    </location>
</feature>
<dbReference type="NCBIfam" id="TIGR00358">
    <property type="entry name" value="3_prime_RNase"/>
    <property type="match status" value="1"/>
</dbReference>
<evidence type="ECO:0000256" key="4">
    <source>
        <dbReference type="ARBA" id="ARBA00022722"/>
    </source>
</evidence>
<dbReference type="GO" id="GO:0006402">
    <property type="term" value="P:mRNA catabolic process"/>
    <property type="evidence" value="ECO:0007669"/>
    <property type="project" value="TreeGrafter"/>
</dbReference>
<feature type="domain" description="S1 motif" evidence="10">
    <location>
        <begin position="626"/>
        <end position="714"/>
    </location>
</feature>
<comment type="function">
    <text evidence="8">3'-5' exoribonuclease that releases 5'-nucleoside monophosphates and is involved in maturation of structured RNAs.</text>
</comment>
<dbReference type="RefSeq" id="WP_160627156.1">
    <property type="nucleotide sequence ID" value="NZ_CP047593.1"/>
</dbReference>
<gene>
    <name evidence="8 11" type="primary">rnr</name>
    <name evidence="11" type="ORF">GT409_03995</name>
</gene>
<dbReference type="GO" id="GO:0003723">
    <property type="term" value="F:RNA binding"/>
    <property type="evidence" value="ECO:0007669"/>
    <property type="project" value="UniProtKB-UniRule"/>
</dbReference>
<dbReference type="Pfam" id="PF00773">
    <property type="entry name" value="RNB"/>
    <property type="match status" value="1"/>
</dbReference>
<evidence type="ECO:0000256" key="5">
    <source>
        <dbReference type="ARBA" id="ARBA00022801"/>
    </source>
</evidence>
<evidence type="ECO:0000259" key="10">
    <source>
        <dbReference type="PROSITE" id="PS50126"/>
    </source>
</evidence>
<evidence type="ECO:0000256" key="7">
    <source>
        <dbReference type="ARBA" id="ARBA00022884"/>
    </source>
</evidence>